<sequence>MNYLGYIYDFNQKHWAICDCVLPPLYSFMKGGAGRQGYQRYSPAWPYSGQYV</sequence>
<accession>Q6D993</accession>
<evidence type="ECO:0000313" key="2">
    <source>
        <dbReference type="Proteomes" id="UP000007966"/>
    </source>
</evidence>
<dbReference type="AlphaFoldDB" id="Q6D993"/>
<dbReference type="KEGG" id="eca:ECA0726"/>
<gene>
    <name evidence="1" type="ordered locus">ECA0726</name>
</gene>
<evidence type="ECO:0000313" key="1">
    <source>
        <dbReference type="EMBL" id="CAG73640.1"/>
    </source>
</evidence>
<dbReference type="Proteomes" id="UP000007966">
    <property type="component" value="Chromosome"/>
</dbReference>
<reference evidence="1" key="1">
    <citation type="submission" date="2004-02" db="EMBL/GenBank/DDBJ databases">
        <title>The genome sequence of the enterobacterial phytopathogen Erwinia carotovora subsp. atroseptica SCRI1043 and functional genomic identification of novel virulence factors.</title>
        <authorList>
            <person name="Bell K.S."/>
            <person name="Sebaihia M."/>
            <person name="Pritchard L."/>
            <person name="Holden M."/>
            <person name="Hyman L.J."/>
            <person name="Holeva M.C."/>
            <person name="Thomson N.R."/>
            <person name="Bentley S.D."/>
            <person name="Churcher C."/>
            <person name="Mungall K."/>
            <person name="Atkin R."/>
            <person name="Bason N."/>
            <person name="Brooks K."/>
            <person name="Chillingworth T."/>
            <person name="Clark K."/>
            <person name="Doggett J."/>
            <person name="Fraser A."/>
            <person name="Hance Z."/>
            <person name="Hauser H."/>
            <person name="Jagels K."/>
            <person name="Moule S."/>
            <person name="Norbertczak H."/>
            <person name="Ormond D."/>
            <person name="Price C."/>
            <person name="Quail M.A."/>
            <person name="Sanders M."/>
            <person name="Walker D."/>
            <person name="Whitehead S."/>
            <person name="Salmond G.P.C."/>
            <person name="Birch P.R.J."/>
            <person name="Barrell B.G."/>
            <person name="Parkhill J."/>
            <person name="Toth I.K."/>
        </authorList>
    </citation>
    <scope>NUCLEOTIDE SEQUENCE</scope>
    <source>
        <strain evidence="1">SCRI1043</strain>
    </source>
</reference>
<protein>
    <submittedName>
        <fullName evidence="1">Uncharacterized protein</fullName>
    </submittedName>
</protein>
<keyword evidence="2" id="KW-1185">Reference proteome</keyword>
<organism evidence="1 2">
    <name type="scientific">Pectobacterium atrosepticum (strain SCRI 1043 / ATCC BAA-672)</name>
    <name type="common">Erwinia carotovora subsp. atroseptica</name>
    <dbReference type="NCBI Taxonomy" id="218491"/>
    <lineage>
        <taxon>Bacteria</taxon>
        <taxon>Pseudomonadati</taxon>
        <taxon>Pseudomonadota</taxon>
        <taxon>Gammaproteobacteria</taxon>
        <taxon>Enterobacterales</taxon>
        <taxon>Pectobacteriaceae</taxon>
        <taxon>Pectobacterium</taxon>
    </lineage>
</organism>
<dbReference type="EMBL" id="BX950851">
    <property type="protein sequence ID" value="CAG73640.1"/>
    <property type="molecule type" value="Genomic_DNA"/>
</dbReference>
<name>Q6D993_PECAS</name>
<dbReference type="HOGENOM" id="CLU_3082904_0_0_6"/>
<proteinExistence type="predicted"/>